<dbReference type="EMBL" id="CADIKB010000076">
    <property type="protein sequence ID" value="CAB3741888.1"/>
    <property type="molecule type" value="Genomic_DNA"/>
</dbReference>
<proteinExistence type="predicted"/>
<dbReference type="AlphaFoldDB" id="A0A6J5CRE7"/>
<reference evidence="2 3" key="1">
    <citation type="submission" date="2020-04" db="EMBL/GenBank/DDBJ databases">
        <authorList>
            <person name="De Canck E."/>
        </authorList>
    </citation>
    <scope>NUCLEOTIDE SEQUENCE [LARGE SCALE GENOMIC DNA]</scope>
    <source>
        <strain evidence="2 3">LMG 22037</strain>
    </source>
</reference>
<dbReference type="Proteomes" id="UP000494249">
    <property type="component" value="Unassembled WGS sequence"/>
</dbReference>
<dbReference type="RefSeq" id="WP_035478753.1">
    <property type="nucleotide sequence ID" value="NZ_CADFGL010000070.1"/>
</dbReference>
<evidence type="ECO:0000256" key="1">
    <source>
        <dbReference type="SAM" id="MobiDB-lite"/>
    </source>
</evidence>
<gene>
    <name evidence="2" type="ORF">LMG22037_06541</name>
</gene>
<feature type="region of interest" description="Disordered" evidence="1">
    <location>
        <begin position="385"/>
        <end position="411"/>
    </location>
</feature>
<accession>A0A6J5CRE7</accession>
<organism evidence="2 3">
    <name type="scientific">Paraburkholderia phenoliruptrix</name>
    <dbReference type="NCBI Taxonomy" id="252970"/>
    <lineage>
        <taxon>Bacteria</taxon>
        <taxon>Pseudomonadati</taxon>
        <taxon>Pseudomonadota</taxon>
        <taxon>Betaproteobacteria</taxon>
        <taxon>Burkholderiales</taxon>
        <taxon>Burkholderiaceae</taxon>
        <taxon>Paraburkholderia</taxon>
    </lineage>
</organism>
<evidence type="ECO:0000313" key="3">
    <source>
        <dbReference type="Proteomes" id="UP000494249"/>
    </source>
</evidence>
<sequence>MPIKKLNHRENPWIAEGARYVYKTPDNKTHQAILKYSLVNRRTLERIDHDMTRSYEEHDGKFYDVLAKTWGRLAHFVRLIDWLTCIVVNTGGNAFDFELRSDGKLVQVEEHELGQYYGLLRHLIRGVFHEEVGLDRFILMPYAELFRDVVTRYMKWHPFLDECFDKLPTFFDTNTRRYCGDLANELFDAIRREAKARQINQIVTAWKADCKRARDRMVKFKHECFAKHPRLYVMPLETAYRSELPEPVSLEQAKKHHAKFVNRLRANAKFSAVAIGGVWSLSWGERKGHYFRWIFLLDAELAQDATEWAELVTSIWLDVVQDGTGFVRVPGISDHPSPIAGLIAVDDPVKMQALDEELDYIAQKGSFIQPKETAGVRSWGTWVPANTRENRRRKVASKPESDAGAQMLNAS</sequence>
<name>A0A6J5CRE7_9BURK</name>
<evidence type="ECO:0000313" key="2">
    <source>
        <dbReference type="EMBL" id="CAB3741888.1"/>
    </source>
</evidence>
<protein>
    <submittedName>
        <fullName evidence="2">Uncharacterized protein</fullName>
    </submittedName>
</protein>